<organism evidence="1 2">
    <name type="scientific">Diploptera punctata</name>
    <name type="common">Pacific beetle cockroach</name>
    <dbReference type="NCBI Taxonomy" id="6984"/>
    <lineage>
        <taxon>Eukaryota</taxon>
        <taxon>Metazoa</taxon>
        <taxon>Ecdysozoa</taxon>
        <taxon>Arthropoda</taxon>
        <taxon>Hexapoda</taxon>
        <taxon>Insecta</taxon>
        <taxon>Pterygota</taxon>
        <taxon>Neoptera</taxon>
        <taxon>Polyneoptera</taxon>
        <taxon>Dictyoptera</taxon>
        <taxon>Blattodea</taxon>
        <taxon>Blaberoidea</taxon>
        <taxon>Blaberidae</taxon>
        <taxon>Diplopterinae</taxon>
        <taxon>Diploptera</taxon>
    </lineage>
</organism>
<evidence type="ECO:0008006" key="3">
    <source>
        <dbReference type="Google" id="ProtNLM"/>
    </source>
</evidence>
<reference evidence="1" key="1">
    <citation type="journal article" date="2023" name="IScience">
        <title>Live-bearing cockroach genome reveals convergent evolutionary mechanisms linked to viviparity in insects and beyond.</title>
        <authorList>
            <person name="Fouks B."/>
            <person name="Harrison M.C."/>
            <person name="Mikhailova A.A."/>
            <person name="Marchal E."/>
            <person name="English S."/>
            <person name="Carruthers M."/>
            <person name="Jennings E.C."/>
            <person name="Chiamaka E.L."/>
            <person name="Frigard R.A."/>
            <person name="Pippel M."/>
            <person name="Attardo G.M."/>
            <person name="Benoit J.B."/>
            <person name="Bornberg-Bauer E."/>
            <person name="Tobe S.S."/>
        </authorList>
    </citation>
    <scope>NUCLEOTIDE SEQUENCE</scope>
    <source>
        <strain evidence="1">Stay&amp;Tobe</strain>
    </source>
</reference>
<dbReference type="EMBL" id="JASPKZ010007678">
    <property type="protein sequence ID" value="KAJ9583078.1"/>
    <property type="molecule type" value="Genomic_DNA"/>
</dbReference>
<reference evidence="1" key="2">
    <citation type="submission" date="2023-05" db="EMBL/GenBank/DDBJ databases">
        <authorList>
            <person name="Fouks B."/>
        </authorList>
    </citation>
    <scope>NUCLEOTIDE SEQUENCE</scope>
    <source>
        <strain evidence="1">Stay&amp;Tobe</strain>
        <tissue evidence="1">Testes</tissue>
    </source>
</reference>
<accession>A0AAD8EAF8</accession>
<sequence length="147" mass="16475">KIGVWCAISRRRIIDQLDDQELSMGYFQQDGATCHTSNASMAEIQSFFGDRVISKGLWPPRSPDLTVPDFFLWGHLNGTVYNNKPRTIDALKENIRTEIQAINADNLAKTSDNMVRRIQACLDANGEHFQHLIGIITIDVGFALLGN</sequence>
<comment type="caution">
    <text evidence="1">The sequence shown here is derived from an EMBL/GenBank/DDBJ whole genome shotgun (WGS) entry which is preliminary data.</text>
</comment>
<evidence type="ECO:0000313" key="2">
    <source>
        <dbReference type="Proteomes" id="UP001233999"/>
    </source>
</evidence>
<evidence type="ECO:0000313" key="1">
    <source>
        <dbReference type="EMBL" id="KAJ9583078.1"/>
    </source>
</evidence>
<dbReference type="GO" id="GO:0003676">
    <property type="term" value="F:nucleic acid binding"/>
    <property type="evidence" value="ECO:0007669"/>
    <property type="project" value="InterPro"/>
</dbReference>
<gene>
    <name evidence="1" type="ORF">L9F63_022578</name>
</gene>
<protein>
    <recommendedName>
        <fullName evidence="3">Transposase</fullName>
    </recommendedName>
</protein>
<keyword evidence="2" id="KW-1185">Reference proteome</keyword>
<dbReference type="PANTHER" id="PTHR47326:SF1">
    <property type="entry name" value="HTH PSQ-TYPE DOMAIN-CONTAINING PROTEIN"/>
    <property type="match status" value="1"/>
</dbReference>
<dbReference type="Gene3D" id="3.30.420.10">
    <property type="entry name" value="Ribonuclease H-like superfamily/Ribonuclease H"/>
    <property type="match status" value="1"/>
</dbReference>
<dbReference type="PANTHER" id="PTHR47326">
    <property type="entry name" value="TRANSPOSABLE ELEMENT TC3 TRANSPOSASE-LIKE PROTEIN"/>
    <property type="match status" value="1"/>
</dbReference>
<name>A0AAD8EAF8_DIPPU</name>
<dbReference type="Proteomes" id="UP001233999">
    <property type="component" value="Unassembled WGS sequence"/>
</dbReference>
<dbReference type="AlphaFoldDB" id="A0AAD8EAF8"/>
<dbReference type="InterPro" id="IPR036397">
    <property type="entry name" value="RNaseH_sf"/>
</dbReference>
<feature type="non-terminal residue" evidence="1">
    <location>
        <position position="147"/>
    </location>
</feature>
<feature type="non-terminal residue" evidence="1">
    <location>
        <position position="1"/>
    </location>
</feature>
<proteinExistence type="predicted"/>